<dbReference type="PRINTS" id="PR00701">
    <property type="entry name" value="60KDINNERMP"/>
</dbReference>
<keyword evidence="4 13" id="KW-0813">Transport</keyword>
<dbReference type="Pfam" id="PF02096">
    <property type="entry name" value="60KD_IMP"/>
    <property type="match status" value="1"/>
</dbReference>
<feature type="transmembrane region" description="Helical" evidence="13">
    <location>
        <begin position="419"/>
        <end position="439"/>
    </location>
</feature>
<evidence type="ECO:0000256" key="10">
    <source>
        <dbReference type="ARBA" id="ARBA00023186"/>
    </source>
</evidence>
<evidence type="ECO:0000256" key="8">
    <source>
        <dbReference type="ARBA" id="ARBA00022989"/>
    </source>
</evidence>
<evidence type="ECO:0000259" key="15">
    <source>
        <dbReference type="Pfam" id="PF14849"/>
    </source>
</evidence>
<dbReference type="NCBIfam" id="NF002356">
    <property type="entry name" value="PRK01318.2-3"/>
    <property type="match status" value="1"/>
</dbReference>
<evidence type="ECO:0000313" key="17">
    <source>
        <dbReference type="Proteomes" id="UP000243197"/>
    </source>
</evidence>
<comment type="subunit">
    <text evidence="13">Interacts with the Sec translocase complex via SecD. Specifically interacts with transmembrane segments of nascent integral membrane proteins during membrane integration.</text>
</comment>
<dbReference type="InterPro" id="IPR019998">
    <property type="entry name" value="Membr_insert_YidC"/>
</dbReference>
<dbReference type="GO" id="GO:0032977">
    <property type="term" value="F:membrane insertase activity"/>
    <property type="evidence" value="ECO:0007669"/>
    <property type="project" value="InterPro"/>
</dbReference>
<comment type="similarity">
    <text evidence="2 13">Belongs to the OXA1/ALB3/YidC family. Type 1 subfamily.</text>
</comment>
<dbReference type="AlphaFoldDB" id="A0A1J1E3Z2"/>
<evidence type="ECO:0000256" key="13">
    <source>
        <dbReference type="HAMAP-Rule" id="MF_01810"/>
    </source>
</evidence>
<dbReference type="InterPro" id="IPR047196">
    <property type="entry name" value="YidC_ALB_C"/>
</dbReference>
<feature type="transmembrane region" description="Helical" evidence="13">
    <location>
        <begin position="536"/>
        <end position="555"/>
    </location>
</feature>
<dbReference type="Pfam" id="PF14849">
    <property type="entry name" value="YidC_periplas"/>
    <property type="match status" value="1"/>
</dbReference>
<dbReference type="InterPro" id="IPR001708">
    <property type="entry name" value="YidC/ALB3/OXA1/COX18"/>
</dbReference>
<reference evidence="16 17" key="1">
    <citation type="submission" date="2014-03" db="EMBL/GenBank/DDBJ databases">
        <title>complete genome sequence of Flavobacteriaceae bacterium JBKA-6.</title>
        <authorList>
            <person name="Takano T."/>
            <person name="Nakamura Y."/>
            <person name="Takuma S."/>
            <person name="Yasuike M."/>
            <person name="Matsuyama T."/>
            <person name="Sakai T."/>
            <person name="Fujiwara A."/>
            <person name="Kimoto K."/>
            <person name="Fukuda Y."/>
            <person name="Kondo H."/>
            <person name="Hirono I."/>
            <person name="Nakayasu C."/>
        </authorList>
    </citation>
    <scope>NUCLEOTIDE SEQUENCE [LARGE SCALE GENOMIC DNA]</scope>
    <source>
        <strain evidence="16 17">JBKA-6</strain>
    </source>
</reference>
<dbReference type="NCBIfam" id="TIGR03593">
    <property type="entry name" value="yidC_nterm"/>
    <property type="match status" value="1"/>
</dbReference>
<dbReference type="InterPro" id="IPR028053">
    <property type="entry name" value="Membr_insert_YidC_N"/>
</dbReference>
<gene>
    <name evidence="13" type="primary">yidC</name>
    <name evidence="16" type="ORF">JBKA6_0025</name>
</gene>
<dbReference type="GO" id="GO:0051205">
    <property type="term" value="P:protein insertion into membrane"/>
    <property type="evidence" value="ECO:0007669"/>
    <property type="project" value="TreeGrafter"/>
</dbReference>
<proteinExistence type="inferred from homology"/>
<dbReference type="OrthoDB" id="9780552at2"/>
<evidence type="ECO:0000259" key="14">
    <source>
        <dbReference type="Pfam" id="PF02096"/>
    </source>
</evidence>
<feature type="transmembrane region" description="Helical" evidence="13">
    <location>
        <begin position="353"/>
        <end position="373"/>
    </location>
</feature>
<comment type="subcellular location">
    <subcellularLocation>
        <location evidence="1">Cell inner membrane</location>
        <topology evidence="1">Multi-pass membrane protein</topology>
    </subcellularLocation>
    <subcellularLocation>
        <location evidence="13">Cell membrane</location>
        <topology evidence="13">Multi-pass membrane protein</topology>
    </subcellularLocation>
</comment>
<dbReference type="InterPro" id="IPR028055">
    <property type="entry name" value="YidC/Oxa/ALB_C"/>
</dbReference>
<feature type="domain" description="Membrane insertase YidC/Oxa/ALB C-terminal" evidence="14">
    <location>
        <begin position="354"/>
        <end position="553"/>
    </location>
</feature>
<evidence type="ECO:0000256" key="11">
    <source>
        <dbReference type="ARBA" id="ARBA00033245"/>
    </source>
</evidence>
<keyword evidence="10 13" id="KW-0143">Chaperone</keyword>
<organism evidence="16 17">
    <name type="scientific">Ichthyobacterium seriolicida</name>
    <dbReference type="NCBI Taxonomy" id="242600"/>
    <lineage>
        <taxon>Bacteria</taxon>
        <taxon>Pseudomonadati</taxon>
        <taxon>Bacteroidota</taxon>
        <taxon>Flavobacteriia</taxon>
        <taxon>Flavobacteriales</taxon>
        <taxon>Ichthyobacteriaceae</taxon>
        <taxon>Ichthyobacterium</taxon>
    </lineage>
</organism>
<keyword evidence="8 13" id="KW-1133">Transmembrane helix</keyword>
<feature type="transmembrane region" description="Helical" evidence="13">
    <location>
        <begin position="513"/>
        <end position="530"/>
    </location>
</feature>
<name>A0A1J1E3Z2_9FLAO</name>
<evidence type="ECO:0000256" key="4">
    <source>
        <dbReference type="ARBA" id="ARBA00022448"/>
    </source>
</evidence>
<protein>
    <recommendedName>
        <fullName evidence="3 13">Membrane protein insertase YidC</fullName>
    </recommendedName>
    <alternativeName>
        <fullName evidence="12 13">Foldase YidC</fullName>
    </alternativeName>
    <alternativeName>
        <fullName evidence="11 13">Membrane integrase YidC</fullName>
    </alternativeName>
    <alternativeName>
        <fullName evidence="13">Membrane protein YidC</fullName>
    </alternativeName>
</protein>
<feature type="domain" description="Membrane insertase YidC N-terminal" evidence="15">
    <location>
        <begin position="78"/>
        <end position="335"/>
    </location>
</feature>
<evidence type="ECO:0000256" key="1">
    <source>
        <dbReference type="ARBA" id="ARBA00004429"/>
    </source>
</evidence>
<keyword evidence="5 13" id="KW-1003">Cell membrane</keyword>
<evidence type="ECO:0000256" key="12">
    <source>
        <dbReference type="ARBA" id="ARBA00033342"/>
    </source>
</evidence>
<keyword evidence="7 13" id="KW-0653">Protein transport</keyword>
<dbReference type="CDD" id="cd20070">
    <property type="entry name" value="5TM_YidC_Alb3"/>
    <property type="match status" value="1"/>
</dbReference>
<dbReference type="PANTHER" id="PTHR12428:SF65">
    <property type="entry name" value="CYTOCHROME C OXIDASE ASSEMBLY PROTEIN COX18, MITOCHONDRIAL"/>
    <property type="match status" value="1"/>
</dbReference>
<dbReference type="NCBIfam" id="NF002359">
    <property type="entry name" value="PRK01318.2-6"/>
    <property type="match status" value="1"/>
</dbReference>
<keyword evidence="9 13" id="KW-0472">Membrane</keyword>
<dbReference type="NCBIfam" id="TIGR03592">
    <property type="entry name" value="yidC_oxa1_cterm"/>
    <property type="match status" value="1"/>
</dbReference>
<evidence type="ECO:0000313" key="16">
    <source>
        <dbReference type="EMBL" id="BAV94038.1"/>
    </source>
</evidence>
<feature type="transmembrane region" description="Helical" evidence="13">
    <location>
        <begin position="326"/>
        <end position="346"/>
    </location>
</feature>
<evidence type="ECO:0000256" key="6">
    <source>
        <dbReference type="ARBA" id="ARBA00022692"/>
    </source>
</evidence>
<accession>A0A1J1E3Z2</accession>
<evidence type="ECO:0000256" key="9">
    <source>
        <dbReference type="ARBA" id="ARBA00023136"/>
    </source>
</evidence>
<dbReference type="Proteomes" id="UP000243197">
    <property type="component" value="Chromosome"/>
</dbReference>
<dbReference type="PANTHER" id="PTHR12428">
    <property type="entry name" value="OXA1"/>
    <property type="match status" value="1"/>
</dbReference>
<dbReference type="KEGG" id="ise:JBKA6_0025"/>
<dbReference type="GO" id="GO:0015031">
    <property type="term" value="P:protein transport"/>
    <property type="evidence" value="ECO:0007669"/>
    <property type="project" value="UniProtKB-KW"/>
</dbReference>
<dbReference type="HAMAP" id="MF_01810">
    <property type="entry name" value="YidC_type1"/>
    <property type="match status" value="1"/>
</dbReference>
<evidence type="ECO:0000256" key="5">
    <source>
        <dbReference type="ARBA" id="ARBA00022475"/>
    </source>
</evidence>
<dbReference type="Gene3D" id="2.70.98.90">
    <property type="match status" value="1"/>
</dbReference>
<keyword evidence="17" id="KW-1185">Reference proteome</keyword>
<dbReference type="CDD" id="cd19961">
    <property type="entry name" value="EcYidC-like_peri"/>
    <property type="match status" value="1"/>
</dbReference>
<evidence type="ECO:0000256" key="3">
    <source>
        <dbReference type="ARBA" id="ARBA00015325"/>
    </source>
</evidence>
<sequence length="596" mass="69378">MQQQKTDINSLIGFILIGLIMAWFIYNQPPVEQTSQPQANISSTQENKIIQKGVSWDSADQTNKKEHSRVEKKEVISTIENELLEIKVSNKGGQIVEVRMKEYSTFDKTPLFLIKDNSSHFDISLVDKDNEIIKTSNMYFEPELKKNTLFMKSHISETEYIEYVYNIKPDDYTIDLSVKSKGLGRVLMPQKEIELDWKMKAIVHEKDKVYENDHTEMYYKKEDDQIDYLSTRGVDEIKENQVNWIAFKQHFFSTVLLLDDEKFERASLKSEVLEDDLKHTKLFSAQMPIKPSENGEINKSLKWYFGPNKIEVLEKYDTHLGELVPLGWGIFGWVNSLLIYPVFLFFKNMGFSVGLSILFLTIIVKLLLSPISYKNFLSSSKMRVIRPEIDELNRKFKDADPMKRQQETMNLYRKAGVNPMAGCLPMLLQIPILFAMFRFFPVAFELRHESFLWATDLASYDSIFDFGFYIPLYGDHISLFAILMAISTLLYTKLSGTAGMGQPTQPGMPNMKVMIYVMPFMMILFFNNYASGLSYYYLTANVISILQIFVIKKFFIDEEAIHAKMQENKKKPLKKSKWQTRIENISKEMEKNKGKK</sequence>
<feature type="transmembrane region" description="Helical" evidence="13">
    <location>
        <begin position="476"/>
        <end position="492"/>
    </location>
</feature>
<dbReference type="RefSeq" id="WP_157776838.1">
    <property type="nucleotide sequence ID" value="NZ_AP014564.1"/>
</dbReference>
<evidence type="ECO:0000256" key="7">
    <source>
        <dbReference type="ARBA" id="ARBA00022927"/>
    </source>
</evidence>
<keyword evidence="6 13" id="KW-0812">Transmembrane</keyword>
<evidence type="ECO:0000256" key="2">
    <source>
        <dbReference type="ARBA" id="ARBA00010527"/>
    </source>
</evidence>
<dbReference type="InterPro" id="IPR038221">
    <property type="entry name" value="YidC_periplasmic_sf"/>
</dbReference>
<feature type="transmembrane region" description="Helical" evidence="13">
    <location>
        <begin position="7"/>
        <end position="26"/>
    </location>
</feature>
<comment type="function">
    <text evidence="13">Required for the insertion and/or proper folding and/or complex formation of integral membrane proteins into the membrane. Involved in integration of membrane proteins that insert both dependently and independently of the Sec translocase complex, as well as at least some lipoproteins. Aids folding of multispanning membrane proteins.</text>
</comment>
<dbReference type="EMBL" id="AP014564">
    <property type="protein sequence ID" value="BAV94038.1"/>
    <property type="molecule type" value="Genomic_DNA"/>
</dbReference>
<dbReference type="GO" id="GO:0005886">
    <property type="term" value="C:plasma membrane"/>
    <property type="evidence" value="ECO:0007669"/>
    <property type="project" value="UniProtKB-SubCell"/>
</dbReference>